<protein>
    <submittedName>
        <fullName evidence="2">Uncharacterized protein</fullName>
    </submittedName>
</protein>
<keyword evidence="3" id="KW-1185">Reference proteome</keyword>
<feature type="region of interest" description="Disordered" evidence="1">
    <location>
        <begin position="1"/>
        <end position="49"/>
    </location>
</feature>
<dbReference type="Proteomes" id="UP001374579">
    <property type="component" value="Unassembled WGS sequence"/>
</dbReference>
<feature type="region of interest" description="Disordered" evidence="1">
    <location>
        <begin position="97"/>
        <end position="119"/>
    </location>
</feature>
<feature type="region of interest" description="Disordered" evidence="1">
    <location>
        <begin position="174"/>
        <end position="211"/>
    </location>
</feature>
<evidence type="ECO:0000313" key="2">
    <source>
        <dbReference type="EMBL" id="KAK7112365.1"/>
    </source>
</evidence>
<sequence>MSQPHPAAREADGGGVGGGSGVGHHHHHHHHHYQHHDQPVSGCEQSVRAAVTTGEKSSGATGVWCGVPVGFSLPSVSCVPPRGSYGSGFNAALVHTDQRGPPRGEGEGEGRAVAGGGRRFSHGLRGRALRGSRPRTTYTAVVDAADIMNTRIYRSVPPRPLSYTFSDVLQASLEPRTSGRDRRSRSKTAPVSTNAPEEYAERFKSRPSTRPAVIDFNGNGVKMYNTGSGGGTGVFRRLNNPGFSPVRGKNVAPPTSAATKPRSPVPVPVAQPLTERGTTATSSLHLAPLSKAGSGPDSALSLHTRPYRPPTLPAHAATPKAASSKTPELSCFHGVKSRGKSSGSSHHRVMSGAPDLAARSANSSRHLAQLTTGGGGQPGRSSSSSHRLTTAGQSGDQRLLMAGSYGADPGQWPELSSSKLATLDAPTFSITPLGGFAEQFGRGLPDVLAHSDDYDDLSELPCPKRILPRRDLPWVFRFKVKKEMNALSKIMASKPTSATGSLAATGPMA</sequence>
<feature type="compositionally biased region" description="Basic and acidic residues" evidence="1">
    <location>
        <begin position="97"/>
        <end position="110"/>
    </location>
</feature>
<gene>
    <name evidence="2" type="ORF">V1264_011832</name>
</gene>
<organism evidence="2 3">
    <name type="scientific">Littorina saxatilis</name>
    <dbReference type="NCBI Taxonomy" id="31220"/>
    <lineage>
        <taxon>Eukaryota</taxon>
        <taxon>Metazoa</taxon>
        <taxon>Spiralia</taxon>
        <taxon>Lophotrochozoa</taxon>
        <taxon>Mollusca</taxon>
        <taxon>Gastropoda</taxon>
        <taxon>Caenogastropoda</taxon>
        <taxon>Littorinimorpha</taxon>
        <taxon>Littorinoidea</taxon>
        <taxon>Littorinidae</taxon>
        <taxon>Littorina</taxon>
    </lineage>
</organism>
<feature type="region of interest" description="Disordered" evidence="1">
    <location>
        <begin position="245"/>
        <end position="392"/>
    </location>
</feature>
<feature type="compositionally biased region" description="Gly residues" evidence="1">
    <location>
        <begin position="13"/>
        <end position="22"/>
    </location>
</feature>
<feature type="compositionally biased region" description="Basic residues" evidence="1">
    <location>
        <begin position="23"/>
        <end position="34"/>
    </location>
</feature>
<evidence type="ECO:0000313" key="3">
    <source>
        <dbReference type="Proteomes" id="UP001374579"/>
    </source>
</evidence>
<feature type="compositionally biased region" description="Basic residues" evidence="1">
    <location>
        <begin position="335"/>
        <end position="349"/>
    </location>
</feature>
<dbReference type="EMBL" id="JBAMIC010000002">
    <property type="protein sequence ID" value="KAK7112365.1"/>
    <property type="molecule type" value="Genomic_DNA"/>
</dbReference>
<name>A0AAN9BW19_9CAEN</name>
<comment type="caution">
    <text evidence="2">The sequence shown here is derived from an EMBL/GenBank/DDBJ whole genome shotgun (WGS) entry which is preliminary data.</text>
</comment>
<dbReference type="AlphaFoldDB" id="A0AAN9BW19"/>
<feature type="compositionally biased region" description="Polar residues" evidence="1">
    <location>
        <begin position="360"/>
        <end position="371"/>
    </location>
</feature>
<accession>A0AAN9BW19</accession>
<evidence type="ECO:0000256" key="1">
    <source>
        <dbReference type="SAM" id="MobiDB-lite"/>
    </source>
</evidence>
<proteinExistence type="predicted"/>
<reference evidence="2 3" key="1">
    <citation type="submission" date="2024-02" db="EMBL/GenBank/DDBJ databases">
        <title>Chromosome-scale genome assembly of the rough periwinkle Littorina saxatilis.</title>
        <authorList>
            <person name="De Jode A."/>
            <person name="Faria R."/>
            <person name="Formenti G."/>
            <person name="Sims Y."/>
            <person name="Smith T.P."/>
            <person name="Tracey A."/>
            <person name="Wood J.M.D."/>
            <person name="Zagrodzka Z.B."/>
            <person name="Johannesson K."/>
            <person name="Butlin R.K."/>
            <person name="Leder E.H."/>
        </authorList>
    </citation>
    <scope>NUCLEOTIDE SEQUENCE [LARGE SCALE GENOMIC DNA]</scope>
    <source>
        <strain evidence="2">Snail1</strain>
        <tissue evidence="2">Muscle</tissue>
    </source>
</reference>